<dbReference type="AlphaFoldDB" id="A0A2T3B6P8"/>
<proteinExistence type="predicted"/>
<keyword evidence="4" id="KW-1185">Reference proteome</keyword>
<dbReference type="Proteomes" id="UP000241818">
    <property type="component" value="Unassembled WGS sequence"/>
</dbReference>
<dbReference type="STRING" id="857342.A0A2T3B6P8"/>
<keyword evidence="2" id="KW-0472">Membrane</keyword>
<evidence type="ECO:0000313" key="4">
    <source>
        <dbReference type="Proteomes" id="UP000241818"/>
    </source>
</evidence>
<evidence type="ECO:0000313" key="3">
    <source>
        <dbReference type="EMBL" id="PSS22445.1"/>
    </source>
</evidence>
<feature type="region of interest" description="Disordered" evidence="1">
    <location>
        <begin position="162"/>
        <end position="208"/>
    </location>
</feature>
<reference evidence="3 4" key="1">
    <citation type="journal article" date="2018" name="New Phytol.">
        <title>Comparative genomics and transcriptomics depict ericoid mycorrhizal fungi as versatile saprotrophs and plant mutualists.</title>
        <authorList>
            <person name="Martino E."/>
            <person name="Morin E."/>
            <person name="Grelet G.A."/>
            <person name="Kuo A."/>
            <person name="Kohler A."/>
            <person name="Daghino S."/>
            <person name="Barry K.W."/>
            <person name="Cichocki N."/>
            <person name="Clum A."/>
            <person name="Dockter R.B."/>
            <person name="Hainaut M."/>
            <person name="Kuo R.C."/>
            <person name="LaButti K."/>
            <person name="Lindahl B.D."/>
            <person name="Lindquist E.A."/>
            <person name="Lipzen A."/>
            <person name="Khouja H.R."/>
            <person name="Magnuson J."/>
            <person name="Murat C."/>
            <person name="Ohm R.A."/>
            <person name="Singer S.W."/>
            <person name="Spatafora J.W."/>
            <person name="Wang M."/>
            <person name="Veneault-Fourrey C."/>
            <person name="Henrissat B."/>
            <person name="Grigoriev I.V."/>
            <person name="Martin F.M."/>
            <person name="Perotto S."/>
        </authorList>
    </citation>
    <scope>NUCLEOTIDE SEQUENCE [LARGE SCALE GENOMIC DNA]</scope>
    <source>
        <strain evidence="3 4">ATCC 22711</strain>
    </source>
</reference>
<feature type="region of interest" description="Disordered" evidence="1">
    <location>
        <begin position="453"/>
        <end position="474"/>
    </location>
</feature>
<sequence>MGASKEMSLVFGTVAAASDTAVVILNIIFAVTLFQSPSPASTRATSIVASGISSVSMISAIALLIMQIRHRNGAHIQDYEHGKQHRYLLAGFTGVFCILSGVTSAMVLGFMSTRLSDIPKRIVLSSTKSMIIGGFIVWAISLISQAIFVILTVIIQRRDSQQQTQPYRAEPEPHSMSEIQEVMRPRAQSDQVYRETDSMDLRSPLSLRERSRSGSYTVSSFQSSLNHVVRPVTSKTRLITPKMPRRPASLDFSGRDARGSMDDGFDSWDTSTVDAQSRQAVESLSPKPARLLGTIPASPSASRSPSPGYPLDLDLKPPKQRQRSRSGPANSHRDRSRTVTSSSSESMSEAHIHPLFRTDSPTPPPPITPGTMVIAAPGAGSVISDRSSIRSVRMRNGSLPSSPLIHSKSMESMRGAIEKEERPFNLEEIVGERKMTPPIPDWIMTAGMRSSMTGYNSRKKTQMGLGKVGEDGDA</sequence>
<keyword evidence="2" id="KW-0812">Transmembrane</keyword>
<feature type="region of interest" description="Disordered" evidence="1">
    <location>
        <begin position="235"/>
        <end position="364"/>
    </location>
</feature>
<keyword evidence="2" id="KW-1133">Transmembrane helix</keyword>
<feature type="compositionally biased region" description="Polar residues" evidence="1">
    <location>
        <begin position="268"/>
        <end position="282"/>
    </location>
</feature>
<dbReference type="InParanoid" id="A0A2T3B6P8"/>
<accession>A0A2T3B6P8</accession>
<protein>
    <submittedName>
        <fullName evidence="3">Uncharacterized protein</fullName>
    </submittedName>
</protein>
<feature type="transmembrane region" description="Helical" evidence="2">
    <location>
        <begin position="87"/>
        <end position="111"/>
    </location>
</feature>
<name>A0A2T3B6P8_AMORE</name>
<organism evidence="3 4">
    <name type="scientific">Amorphotheca resinae ATCC 22711</name>
    <dbReference type="NCBI Taxonomy" id="857342"/>
    <lineage>
        <taxon>Eukaryota</taxon>
        <taxon>Fungi</taxon>
        <taxon>Dikarya</taxon>
        <taxon>Ascomycota</taxon>
        <taxon>Pezizomycotina</taxon>
        <taxon>Leotiomycetes</taxon>
        <taxon>Helotiales</taxon>
        <taxon>Amorphothecaceae</taxon>
        <taxon>Amorphotheca</taxon>
    </lineage>
</organism>
<dbReference type="RefSeq" id="XP_024722600.1">
    <property type="nucleotide sequence ID" value="XM_024868690.1"/>
</dbReference>
<feature type="transmembrane region" description="Helical" evidence="2">
    <location>
        <begin position="46"/>
        <end position="66"/>
    </location>
</feature>
<feature type="transmembrane region" description="Helical" evidence="2">
    <location>
        <begin position="9"/>
        <end position="34"/>
    </location>
</feature>
<feature type="compositionally biased region" description="Low complexity" evidence="1">
    <location>
        <begin position="296"/>
        <end position="306"/>
    </location>
</feature>
<gene>
    <name evidence="3" type="ORF">M430DRAFT_57752</name>
</gene>
<feature type="transmembrane region" description="Helical" evidence="2">
    <location>
        <begin position="131"/>
        <end position="155"/>
    </location>
</feature>
<evidence type="ECO:0000256" key="2">
    <source>
        <dbReference type="SAM" id="Phobius"/>
    </source>
</evidence>
<dbReference type="EMBL" id="KZ679009">
    <property type="protein sequence ID" value="PSS22445.1"/>
    <property type="molecule type" value="Genomic_DNA"/>
</dbReference>
<dbReference type="GeneID" id="36576771"/>
<feature type="compositionally biased region" description="Low complexity" evidence="1">
    <location>
        <begin position="338"/>
        <end position="347"/>
    </location>
</feature>
<dbReference type="OrthoDB" id="5431149at2759"/>
<evidence type="ECO:0000256" key="1">
    <source>
        <dbReference type="SAM" id="MobiDB-lite"/>
    </source>
</evidence>